<protein>
    <submittedName>
        <fullName evidence="10">Putative cytochrome c oxidase subunit 2</fullName>
    </submittedName>
</protein>
<dbReference type="GO" id="GO:0042773">
    <property type="term" value="P:ATP synthesis coupled electron transport"/>
    <property type="evidence" value="ECO:0007669"/>
    <property type="project" value="TreeGrafter"/>
</dbReference>
<dbReference type="PROSITE" id="PS50857">
    <property type="entry name" value="COX2_CUA"/>
    <property type="match status" value="1"/>
</dbReference>
<accession>A0A3G9IQE2</accession>
<dbReference type="InterPro" id="IPR036257">
    <property type="entry name" value="Cyt_c_oxidase_su2_TM_sf"/>
</dbReference>
<evidence type="ECO:0000259" key="9">
    <source>
        <dbReference type="PROSITE" id="PS50857"/>
    </source>
</evidence>
<dbReference type="EMBL" id="AP019307">
    <property type="protein sequence ID" value="BBH18275.1"/>
    <property type="molecule type" value="Genomic_DNA"/>
</dbReference>
<name>A0A3G9IQE2_9ACTN</name>
<dbReference type="GO" id="GO:0016020">
    <property type="term" value="C:membrane"/>
    <property type="evidence" value="ECO:0007669"/>
    <property type="project" value="UniProtKB-SubCell"/>
</dbReference>
<dbReference type="SUPFAM" id="SSF81464">
    <property type="entry name" value="Cytochrome c oxidase subunit II-like, transmembrane region"/>
    <property type="match status" value="1"/>
</dbReference>
<evidence type="ECO:0000256" key="7">
    <source>
        <dbReference type="ARBA" id="ARBA00023136"/>
    </source>
</evidence>
<dbReference type="AlphaFoldDB" id="A0A3G9IQE2"/>
<gene>
    <name evidence="10" type="primary">ctaC</name>
    <name evidence="10" type="ORF">Back2_25620</name>
</gene>
<evidence type="ECO:0000256" key="2">
    <source>
        <dbReference type="ARBA" id="ARBA00007866"/>
    </source>
</evidence>
<dbReference type="PROSITE" id="PS51257">
    <property type="entry name" value="PROKAR_LIPOPROTEIN"/>
    <property type="match status" value="1"/>
</dbReference>
<dbReference type="Gene3D" id="1.10.287.90">
    <property type="match status" value="1"/>
</dbReference>
<reference evidence="10 11" key="1">
    <citation type="submission" date="2018-11" db="EMBL/GenBank/DDBJ databases">
        <title>Complete genome sequence of Nocardioides baekrokdamisoli strain KCTC 39748.</title>
        <authorList>
            <person name="Kang S.W."/>
            <person name="Lee K.C."/>
            <person name="Kim K.K."/>
            <person name="Kim J.S."/>
            <person name="Kim D.S."/>
            <person name="Ko S.H."/>
            <person name="Yang S.H."/>
            <person name="Shin Y.K."/>
            <person name="Lee J.S."/>
        </authorList>
    </citation>
    <scope>NUCLEOTIDE SEQUENCE [LARGE SCALE GENOMIC DNA]</scope>
    <source>
        <strain evidence="10 11">KCTC 39748</strain>
    </source>
</reference>
<evidence type="ECO:0000256" key="1">
    <source>
        <dbReference type="ARBA" id="ARBA00004141"/>
    </source>
</evidence>
<keyword evidence="4 8" id="KW-0812">Transmembrane</keyword>
<dbReference type="KEGG" id="nbe:Back2_25620"/>
<dbReference type="PRINTS" id="PR01166">
    <property type="entry name" value="CYCOXIDASEII"/>
</dbReference>
<dbReference type="Pfam" id="PF00116">
    <property type="entry name" value="COX2"/>
    <property type="match status" value="1"/>
</dbReference>
<dbReference type="GO" id="GO:0005507">
    <property type="term" value="F:copper ion binding"/>
    <property type="evidence" value="ECO:0007669"/>
    <property type="project" value="InterPro"/>
</dbReference>
<organism evidence="10 11">
    <name type="scientific">Nocardioides baekrokdamisoli</name>
    <dbReference type="NCBI Taxonomy" id="1804624"/>
    <lineage>
        <taxon>Bacteria</taxon>
        <taxon>Bacillati</taxon>
        <taxon>Actinomycetota</taxon>
        <taxon>Actinomycetes</taxon>
        <taxon>Propionibacteriales</taxon>
        <taxon>Nocardioidaceae</taxon>
        <taxon>Nocardioides</taxon>
    </lineage>
</organism>
<dbReference type="InterPro" id="IPR002429">
    <property type="entry name" value="CcO_II-like_C"/>
</dbReference>
<evidence type="ECO:0000256" key="4">
    <source>
        <dbReference type="ARBA" id="ARBA00022692"/>
    </source>
</evidence>
<dbReference type="SUPFAM" id="SSF49503">
    <property type="entry name" value="Cupredoxins"/>
    <property type="match status" value="1"/>
</dbReference>
<keyword evidence="3" id="KW-0813">Transport</keyword>
<proteinExistence type="inferred from homology"/>
<dbReference type="RefSeq" id="WP_231998731.1">
    <property type="nucleotide sequence ID" value="NZ_AP019307.1"/>
</dbReference>
<dbReference type="Proteomes" id="UP000271573">
    <property type="component" value="Chromosome"/>
</dbReference>
<dbReference type="Gene3D" id="2.60.40.420">
    <property type="entry name" value="Cupredoxins - blue copper proteins"/>
    <property type="match status" value="1"/>
</dbReference>
<keyword evidence="5" id="KW-0249">Electron transport</keyword>
<evidence type="ECO:0000256" key="6">
    <source>
        <dbReference type="ARBA" id="ARBA00022989"/>
    </source>
</evidence>
<keyword evidence="11" id="KW-1185">Reference proteome</keyword>
<evidence type="ECO:0000256" key="8">
    <source>
        <dbReference type="SAM" id="Phobius"/>
    </source>
</evidence>
<keyword evidence="6 8" id="KW-1133">Transmembrane helix</keyword>
<dbReference type="GO" id="GO:0004129">
    <property type="term" value="F:cytochrome-c oxidase activity"/>
    <property type="evidence" value="ECO:0007669"/>
    <property type="project" value="InterPro"/>
</dbReference>
<evidence type="ECO:0000256" key="3">
    <source>
        <dbReference type="ARBA" id="ARBA00022448"/>
    </source>
</evidence>
<evidence type="ECO:0000313" key="10">
    <source>
        <dbReference type="EMBL" id="BBH18275.1"/>
    </source>
</evidence>
<dbReference type="InterPro" id="IPR008972">
    <property type="entry name" value="Cupredoxin"/>
</dbReference>
<keyword evidence="7 8" id="KW-0472">Membrane</keyword>
<comment type="similarity">
    <text evidence="2">Belongs to the cytochrome c oxidase subunit 2 family.</text>
</comment>
<feature type="transmembrane region" description="Helical" evidence="8">
    <location>
        <begin position="47"/>
        <end position="70"/>
    </location>
</feature>
<feature type="domain" description="Cytochrome oxidase subunit II copper A binding" evidence="9">
    <location>
        <begin position="124"/>
        <end position="319"/>
    </location>
</feature>
<dbReference type="PANTHER" id="PTHR22888:SF9">
    <property type="entry name" value="CYTOCHROME C OXIDASE SUBUNIT 2"/>
    <property type="match status" value="1"/>
</dbReference>
<comment type="subcellular location">
    <subcellularLocation>
        <location evidence="1">Membrane</location>
        <topology evidence="1">Multi-pass membrane protein</topology>
    </subcellularLocation>
</comment>
<evidence type="ECO:0000313" key="11">
    <source>
        <dbReference type="Proteomes" id="UP000271573"/>
    </source>
</evidence>
<feature type="transmembrane region" description="Helical" evidence="8">
    <location>
        <begin position="91"/>
        <end position="110"/>
    </location>
</feature>
<dbReference type="InterPro" id="IPR045187">
    <property type="entry name" value="CcO_II"/>
</dbReference>
<dbReference type="PANTHER" id="PTHR22888">
    <property type="entry name" value="CYTOCHROME C OXIDASE, SUBUNIT II"/>
    <property type="match status" value="1"/>
</dbReference>
<sequence length="349" mass="38257">MGLHKPFASATLVGLGAVALSGCDNQASRFGMPSPLSSRGTSILHLWQGAWIAALITGAITWALIFWAMWRYRRRSDDEIPVQTRYNLPLEIFYTIAPVFMVIVFFAWTVKAQDAVLQKPADPTAVNVVEVTGQQWSWTFNYGIGANSNADGDKNAADLNQSIADYFRSYEAHQKDPSVPLAAYPFDYKQYAYLAGDGSNIPVLVLPVGQTTRFNLHSPDVIHDFGVADFLEKMDVVPGRVNHYWVTPDKITAVFDANSSDNNFLAPSTATGYNGTQSDTSHYYLRDGACYELCGEYHSRMLFRVAIVSPADYAAYVAALAKRNLMPLGQGPNIGGMDAIIASTGVEAK</sequence>
<evidence type="ECO:0000256" key="5">
    <source>
        <dbReference type="ARBA" id="ARBA00022982"/>
    </source>
</evidence>